<evidence type="ECO:0000256" key="3">
    <source>
        <dbReference type="ARBA" id="ARBA00022679"/>
    </source>
</evidence>
<comment type="similarity">
    <text evidence="5">Belongs to the class-III pyridoxal-phosphate-dependent aminotransferase family.</text>
</comment>
<dbReference type="PROSITE" id="PS00600">
    <property type="entry name" value="AA_TRANSFER_CLASS_3"/>
    <property type="match status" value="1"/>
</dbReference>
<dbReference type="GO" id="GO:0008483">
    <property type="term" value="F:transaminase activity"/>
    <property type="evidence" value="ECO:0007669"/>
    <property type="project" value="UniProtKB-KW"/>
</dbReference>
<sequence>MTLSNSTAEIRRLDAAHHLHPFTNTRELNARGARVITQSSGVYLQDSEGNRILDGMSGLWCVNAGHGRRDIIDAVSRQLEELTFYNTFFNTTHPSVAELSGLLSEVTPPQFNYFHYTGSGSESNDTIFRLVRYYWELEGKPEKSIFISRRGGYHGSTVAAASLGGFGSMHKQGGLPIAGIYHAPSPDWWSYGGDMSSDEFGLHVAHQTLSLIDAIGSDRIGAMIGEPIMGAGGVIVPPKTYWPALSAGLKERDILLISDEVICGFGRTGEWFGCELMGTEPDFLTMAKGITSGYIPLGAVGVSDRVAKVLLEKGGEFAHGHTYSGHPAACAAAIATLKILREEKLVDRVRTDIGPYLKQKWKTLADHPIVGEAVIEGLIGAFQFTKDKSSRKGFDEDARIGMIAREHSFKNGLVMRAVGDRMVIAPPFTLTHEEADELVSIAQKVIELTYADAKSNGLIA</sequence>
<keyword evidence="2 6" id="KW-0032">Aminotransferase</keyword>
<evidence type="ECO:0000256" key="5">
    <source>
        <dbReference type="RuleBase" id="RU003560"/>
    </source>
</evidence>
<dbReference type="Gene3D" id="3.40.640.10">
    <property type="entry name" value="Type I PLP-dependent aspartate aminotransferase-like (Major domain)"/>
    <property type="match status" value="1"/>
</dbReference>
<dbReference type="NCBIfam" id="NF005682">
    <property type="entry name" value="PRK07480.1"/>
    <property type="match status" value="1"/>
</dbReference>
<dbReference type="Gene3D" id="3.90.1150.10">
    <property type="entry name" value="Aspartate Aminotransferase, domain 1"/>
    <property type="match status" value="1"/>
</dbReference>
<dbReference type="Pfam" id="PF00202">
    <property type="entry name" value="Aminotran_3"/>
    <property type="match status" value="1"/>
</dbReference>
<dbReference type="InterPro" id="IPR015421">
    <property type="entry name" value="PyrdxlP-dep_Trfase_major"/>
</dbReference>
<proteinExistence type="inferred from homology"/>
<dbReference type="PANTHER" id="PTHR42684:SF3">
    <property type="entry name" value="ADENOSYLMETHIONINE-8-AMINO-7-OXONONANOATE AMINOTRANSFERASE"/>
    <property type="match status" value="1"/>
</dbReference>
<dbReference type="RefSeq" id="WP_110792377.1">
    <property type="nucleotide sequence ID" value="NZ_QJRY01000005.1"/>
</dbReference>
<dbReference type="CDD" id="cd00610">
    <property type="entry name" value="OAT_like"/>
    <property type="match status" value="1"/>
</dbReference>
<dbReference type="InterPro" id="IPR015422">
    <property type="entry name" value="PyrdxlP-dep_Trfase_small"/>
</dbReference>
<evidence type="ECO:0000256" key="1">
    <source>
        <dbReference type="ARBA" id="ARBA00001933"/>
    </source>
</evidence>
<dbReference type="PANTHER" id="PTHR42684">
    <property type="entry name" value="ADENOSYLMETHIONINE-8-AMINO-7-OXONONANOATE AMINOTRANSFERASE"/>
    <property type="match status" value="1"/>
</dbReference>
<dbReference type="EMBL" id="QJRY01000005">
    <property type="protein sequence ID" value="PYB72375.1"/>
    <property type="molecule type" value="Genomic_DNA"/>
</dbReference>
<reference evidence="6 7" key="1">
    <citation type="submission" date="2018-06" db="EMBL/GenBank/DDBJ databases">
        <title>Rhizobium wuzhouense sp. nov., isolated from roots of Oryza officinalis.</title>
        <authorList>
            <person name="Yuan T."/>
        </authorList>
    </citation>
    <scope>NUCLEOTIDE SEQUENCE [LARGE SCALE GENOMIC DNA]</scope>
    <source>
        <strain evidence="6 7">W44</strain>
    </source>
</reference>
<accession>A0ABX5NQU5</accession>
<keyword evidence="3" id="KW-0808">Transferase</keyword>
<organism evidence="6 7">
    <name type="scientific">Rhizobium wuzhouense</name>
    <dbReference type="NCBI Taxonomy" id="1986026"/>
    <lineage>
        <taxon>Bacteria</taxon>
        <taxon>Pseudomonadati</taxon>
        <taxon>Pseudomonadota</taxon>
        <taxon>Alphaproteobacteria</taxon>
        <taxon>Hyphomicrobiales</taxon>
        <taxon>Rhizobiaceae</taxon>
        <taxon>Rhizobium/Agrobacterium group</taxon>
        <taxon>Rhizobium</taxon>
    </lineage>
</organism>
<name>A0ABX5NQU5_9HYPH</name>
<evidence type="ECO:0000256" key="4">
    <source>
        <dbReference type="ARBA" id="ARBA00022898"/>
    </source>
</evidence>
<evidence type="ECO:0000313" key="6">
    <source>
        <dbReference type="EMBL" id="PYB72375.1"/>
    </source>
</evidence>
<keyword evidence="4 5" id="KW-0663">Pyridoxal phosphate</keyword>
<evidence type="ECO:0000313" key="7">
    <source>
        <dbReference type="Proteomes" id="UP000247536"/>
    </source>
</evidence>
<protein>
    <submittedName>
        <fullName evidence="6">Aspartate aminotransferase family protein</fullName>
    </submittedName>
</protein>
<dbReference type="PIRSF" id="PIRSF000521">
    <property type="entry name" value="Transaminase_4ab_Lys_Orn"/>
    <property type="match status" value="1"/>
</dbReference>
<comment type="caution">
    <text evidence="6">The sequence shown here is derived from an EMBL/GenBank/DDBJ whole genome shotgun (WGS) entry which is preliminary data.</text>
</comment>
<dbReference type="InterPro" id="IPR005814">
    <property type="entry name" value="Aminotrans_3"/>
</dbReference>
<dbReference type="Proteomes" id="UP000247536">
    <property type="component" value="Unassembled WGS sequence"/>
</dbReference>
<comment type="cofactor">
    <cofactor evidence="1">
        <name>pyridoxal 5'-phosphate</name>
        <dbReference type="ChEBI" id="CHEBI:597326"/>
    </cofactor>
</comment>
<dbReference type="SUPFAM" id="SSF53383">
    <property type="entry name" value="PLP-dependent transferases"/>
    <property type="match status" value="1"/>
</dbReference>
<evidence type="ECO:0000256" key="2">
    <source>
        <dbReference type="ARBA" id="ARBA00022576"/>
    </source>
</evidence>
<keyword evidence="7" id="KW-1185">Reference proteome</keyword>
<gene>
    <name evidence="6" type="ORF">DMY87_14660</name>
</gene>
<dbReference type="InterPro" id="IPR015424">
    <property type="entry name" value="PyrdxlP-dep_Trfase"/>
</dbReference>
<dbReference type="InterPro" id="IPR049704">
    <property type="entry name" value="Aminotrans_3_PPA_site"/>
</dbReference>